<evidence type="ECO:0000256" key="1">
    <source>
        <dbReference type="ARBA" id="ARBA00001947"/>
    </source>
</evidence>
<evidence type="ECO:0000256" key="6">
    <source>
        <dbReference type="ARBA" id="ARBA00023027"/>
    </source>
</evidence>
<dbReference type="AlphaFoldDB" id="A0A6A6HRT7"/>
<dbReference type="InterPro" id="IPR013154">
    <property type="entry name" value="ADH-like_N"/>
</dbReference>
<dbReference type="GeneID" id="54585092"/>
<keyword evidence="6" id="KW-0520">NAD</keyword>
<dbReference type="Gene3D" id="3.40.50.720">
    <property type="entry name" value="NAD(P)-binding Rossmann-like Domain"/>
    <property type="match status" value="1"/>
</dbReference>
<dbReference type="Pfam" id="PF00107">
    <property type="entry name" value="ADH_zinc_N"/>
    <property type="match status" value="1"/>
</dbReference>
<comment type="cofactor">
    <cofactor evidence="1 7">
        <name>Zn(2+)</name>
        <dbReference type="ChEBI" id="CHEBI:29105"/>
    </cofactor>
</comment>
<evidence type="ECO:0000256" key="3">
    <source>
        <dbReference type="ARBA" id="ARBA00022723"/>
    </source>
</evidence>
<keyword evidence="5" id="KW-0560">Oxidoreductase</keyword>
<dbReference type="CDD" id="cd08282">
    <property type="entry name" value="PFDH_like"/>
    <property type="match status" value="1"/>
</dbReference>
<feature type="domain" description="Alcohol dehydrogenase-like C-terminal" evidence="8">
    <location>
        <begin position="168"/>
        <end position="242"/>
    </location>
</feature>
<dbReference type="PANTHER" id="PTHR42813:SF3">
    <property type="entry name" value="GLUTATHIONE-INDEPENDENT FORMALDEHYDE DEHYDROGENASE"/>
    <property type="match status" value="1"/>
</dbReference>
<feature type="domain" description="Alcohol dehydrogenase-like N-terminal" evidence="9">
    <location>
        <begin position="26"/>
        <end position="121"/>
    </location>
</feature>
<reference evidence="10" key="1">
    <citation type="journal article" date="2020" name="Stud. Mycol.">
        <title>101 Dothideomycetes genomes: a test case for predicting lifestyles and emergence of pathogens.</title>
        <authorList>
            <person name="Haridas S."/>
            <person name="Albert R."/>
            <person name="Binder M."/>
            <person name="Bloem J."/>
            <person name="Labutti K."/>
            <person name="Salamov A."/>
            <person name="Andreopoulos B."/>
            <person name="Baker S."/>
            <person name="Barry K."/>
            <person name="Bills G."/>
            <person name="Bluhm B."/>
            <person name="Cannon C."/>
            <person name="Castanera R."/>
            <person name="Culley D."/>
            <person name="Daum C."/>
            <person name="Ezra D."/>
            <person name="Gonzalez J."/>
            <person name="Henrissat B."/>
            <person name="Kuo A."/>
            <person name="Liang C."/>
            <person name="Lipzen A."/>
            <person name="Lutzoni F."/>
            <person name="Magnuson J."/>
            <person name="Mondo S."/>
            <person name="Nolan M."/>
            <person name="Ohm R."/>
            <person name="Pangilinan J."/>
            <person name="Park H.-J."/>
            <person name="Ramirez L."/>
            <person name="Alfaro M."/>
            <person name="Sun H."/>
            <person name="Tritt A."/>
            <person name="Yoshinaga Y."/>
            <person name="Zwiers L.-H."/>
            <person name="Turgeon B."/>
            <person name="Goodwin S."/>
            <person name="Spatafora J."/>
            <person name="Crous P."/>
            <person name="Grigoriev I."/>
        </authorList>
    </citation>
    <scope>NUCLEOTIDE SEQUENCE</scope>
    <source>
        <strain evidence="10">CBS 122368</strain>
    </source>
</reference>
<dbReference type="GO" id="GO:0016491">
    <property type="term" value="F:oxidoreductase activity"/>
    <property type="evidence" value="ECO:0007669"/>
    <property type="project" value="UniProtKB-KW"/>
</dbReference>
<dbReference type="OrthoDB" id="3941538at2759"/>
<gene>
    <name evidence="10" type="ORF">BU26DRAFT_544918</name>
</gene>
<evidence type="ECO:0000256" key="5">
    <source>
        <dbReference type="ARBA" id="ARBA00023002"/>
    </source>
</evidence>
<dbReference type="InterPro" id="IPR013149">
    <property type="entry name" value="ADH-like_C"/>
</dbReference>
<dbReference type="InterPro" id="IPR002328">
    <property type="entry name" value="ADH_Zn_CS"/>
</dbReference>
<dbReference type="PANTHER" id="PTHR42813">
    <property type="entry name" value="ZINC-TYPE ALCOHOL DEHYDROGENASE-LIKE"/>
    <property type="match status" value="1"/>
</dbReference>
<organism evidence="10 11">
    <name type="scientific">Trematosphaeria pertusa</name>
    <dbReference type="NCBI Taxonomy" id="390896"/>
    <lineage>
        <taxon>Eukaryota</taxon>
        <taxon>Fungi</taxon>
        <taxon>Dikarya</taxon>
        <taxon>Ascomycota</taxon>
        <taxon>Pezizomycotina</taxon>
        <taxon>Dothideomycetes</taxon>
        <taxon>Pleosporomycetidae</taxon>
        <taxon>Pleosporales</taxon>
        <taxon>Massarineae</taxon>
        <taxon>Trematosphaeriaceae</taxon>
        <taxon>Trematosphaeria</taxon>
    </lineage>
</organism>
<keyword evidence="4 7" id="KW-0862">Zinc</keyword>
<dbReference type="EMBL" id="ML987216">
    <property type="protein sequence ID" value="KAF2240697.1"/>
    <property type="molecule type" value="Genomic_DNA"/>
</dbReference>
<proteinExistence type="inferred from homology"/>
<dbReference type="InterPro" id="IPR011032">
    <property type="entry name" value="GroES-like_sf"/>
</dbReference>
<sequence>MLAVLWQGIPYQMAVEQVPRPQVQQANDALVRVTTAAICGTDLHTYHGVYGSPNAPWVMGHEAVGVITELGDGVTAHSVGESMGPLDVSAYGLGSSYGEFGGTQAEYVRVPFADESLIPIPANVSANGTLPNENDYLFVSDIFATAWQGVTWSGMEAGDTVAIFGAGPVGLLAAYSAILRGASRVYSVDHEASRLQLAASIGATPVNFVESDPVEAIMAAEPNGVTRTIDCVGFEAVDRQLQHSETTVLDNMIAVTARQGGISTLGVFDSPTNSSGTPRGGTINATLPFPIADFFNKGLSWRTGGVDPKAIAPELVSLIATGRARPNFIVSSEIGIEEAPEYYGRFDRHEETKVVIKFP</sequence>
<name>A0A6A6HRT7_9PLEO</name>
<protein>
    <submittedName>
        <fullName evidence="10">GroES-like protein</fullName>
    </submittedName>
</protein>
<dbReference type="Proteomes" id="UP000800094">
    <property type="component" value="Unassembled WGS sequence"/>
</dbReference>
<dbReference type="Pfam" id="PF08240">
    <property type="entry name" value="ADH_N"/>
    <property type="match status" value="1"/>
</dbReference>
<accession>A0A6A6HRT7</accession>
<evidence type="ECO:0000313" key="11">
    <source>
        <dbReference type="Proteomes" id="UP000800094"/>
    </source>
</evidence>
<keyword evidence="3 7" id="KW-0479">Metal-binding</keyword>
<evidence type="ECO:0000256" key="7">
    <source>
        <dbReference type="RuleBase" id="RU361277"/>
    </source>
</evidence>
<dbReference type="Gene3D" id="3.90.180.10">
    <property type="entry name" value="Medium-chain alcohol dehydrogenases, catalytic domain"/>
    <property type="match status" value="2"/>
</dbReference>
<dbReference type="GO" id="GO:0008270">
    <property type="term" value="F:zinc ion binding"/>
    <property type="evidence" value="ECO:0007669"/>
    <property type="project" value="InterPro"/>
</dbReference>
<keyword evidence="11" id="KW-1185">Reference proteome</keyword>
<dbReference type="PROSITE" id="PS00059">
    <property type="entry name" value="ADH_ZINC"/>
    <property type="match status" value="1"/>
</dbReference>
<comment type="similarity">
    <text evidence="2 7">Belongs to the zinc-containing alcohol dehydrogenase family.</text>
</comment>
<evidence type="ECO:0000259" key="8">
    <source>
        <dbReference type="Pfam" id="PF00107"/>
    </source>
</evidence>
<dbReference type="RefSeq" id="XP_033675701.1">
    <property type="nucleotide sequence ID" value="XM_033831762.1"/>
</dbReference>
<dbReference type="SUPFAM" id="SSF50129">
    <property type="entry name" value="GroES-like"/>
    <property type="match status" value="1"/>
</dbReference>
<evidence type="ECO:0000256" key="2">
    <source>
        <dbReference type="ARBA" id="ARBA00008072"/>
    </source>
</evidence>
<evidence type="ECO:0000256" key="4">
    <source>
        <dbReference type="ARBA" id="ARBA00022833"/>
    </source>
</evidence>
<dbReference type="InterPro" id="IPR036291">
    <property type="entry name" value="NAD(P)-bd_dom_sf"/>
</dbReference>
<evidence type="ECO:0000259" key="9">
    <source>
        <dbReference type="Pfam" id="PF08240"/>
    </source>
</evidence>
<evidence type="ECO:0000313" key="10">
    <source>
        <dbReference type="EMBL" id="KAF2240697.1"/>
    </source>
</evidence>
<dbReference type="SUPFAM" id="SSF51735">
    <property type="entry name" value="NAD(P)-binding Rossmann-fold domains"/>
    <property type="match status" value="1"/>
</dbReference>